<name>A0ABY5YTM8_9MICC</name>
<gene>
    <name evidence="1" type="ORF">N2K95_07530</name>
</gene>
<accession>A0ABY5YTM8</accession>
<dbReference type="EMBL" id="CP104275">
    <property type="protein sequence ID" value="UWX98486.1"/>
    <property type="molecule type" value="Genomic_DNA"/>
</dbReference>
<sequence length="198" mass="22453">MRFDAKSLAPLGLDPVGFLTYILLTQTGRRMLSARRTIWRRFRLCGGSQGGRYRLGPAFCSEELDLGLIVKETVEPMVGNESLPALYGHMIEYGIIDLHPWFLLRGEDQLWRAQHIEKVFPGWEVIPFARRTDNDDVACWTGSKVVVTDDWDLIWKNGAPLRWVAREYASMEDWFLAASQDFIEHYLSGGGGSNVGAT</sequence>
<evidence type="ECO:0000313" key="2">
    <source>
        <dbReference type="Proteomes" id="UP001059859"/>
    </source>
</evidence>
<evidence type="ECO:0000313" key="1">
    <source>
        <dbReference type="EMBL" id="UWX98486.1"/>
    </source>
</evidence>
<reference evidence="1" key="1">
    <citation type="submission" date="2022-09" db="EMBL/GenBank/DDBJ databases">
        <title>Novel species in genus Arthrobacter.</title>
        <authorList>
            <person name="Liu Y."/>
        </authorList>
    </citation>
    <scope>NUCLEOTIDE SEQUENCE</scope>
    <source>
        <strain evidence="1">Zg-Y815</strain>
    </source>
</reference>
<protein>
    <submittedName>
        <fullName evidence="1">Uncharacterized protein</fullName>
    </submittedName>
</protein>
<keyword evidence="2" id="KW-1185">Reference proteome</keyword>
<dbReference type="Proteomes" id="UP001059859">
    <property type="component" value="Chromosome"/>
</dbReference>
<proteinExistence type="predicted"/>
<organism evidence="1 2">
    <name type="scientific">Arthrobacter zhaoxinii</name>
    <dbReference type="NCBI Taxonomy" id="2964616"/>
    <lineage>
        <taxon>Bacteria</taxon>
        <taxon>Bacillati</taxon>
        <taxon>Actinomycetota</taxon>
        <taxon>Actinomycetes</taxon>
        <taxon>Micrococcales</taxon>
        <taxon>Micrococcaceae</taxon>
        <taxon>Arthrobacter</taxon>
    </lineage>
</organism>
<dbReference type="RefSeq" id="WP_260653569.1">
    <property type="nucleotide sequence ID" value="NZ_CP104275.1"/>
</dbReference>